<dbReference type="Pfam" id="PF13400">
    <property type="entry name" value="Tad"/>
    <property type="match status" value="1"/>
</dbReference>
<dbReference type="AlphaFoldDB" id="A0A4Q2R999"/>
<evidence type="ECO:0000313" key="3">
    <source>
        <dbReference type="EMBL" id="RYB02677.1"/>
    </source>
</evidence>
<evidence type="ECO:0000313" key="4">
    <source>
        <dbReference type="Proteomes" id="UP000289411"/>
    </source>
</evidence>
<reference evidence="3 4" key="2">
    <citation type="submission" date="2019-02" db="EMBL/GenBank/DDBJ databases">
        <title>'Lichenibacterium ramalinii' gen. nov. sp. nov., 'Lichenibacterium minor' gen. nov. sp. nov.</title>
        <authorList>
            <person name="Pankratov T."/>
        </authorList>
    </citation>
    <scope>NUCLEOTIDE SEQUENCE [LARGE SCALE GENOMIC DNA]</scope>
    <source>
        <strain evidence="3 4">RmlP001</strain>
    </source>
</reference>
<keyword evidence="1" id="KW-0472">Membrane</keyword>
<dbReference type="OrthoDB" id="7522752at2"/>
<name>A0A4Q2R999_9HYPH</name>
<comment type="caution">
    <text evidence="3">The sequence shown here is derived from an EMBL/GenBank/DDBJ whole genome shotgun (WGS) entry which is preliminary data.</text>
</comment>
<dbReference type="InterPro" id="IPR028087">
    <property type="entry name" value="Tad_N"/>
</dbReference>
<dbReference type="Proteomes" id="UP000289411">
    <property type="component" value="Unassembled WGS sequence"/>
</dbReference>
<dbReference type="Gene3D" id="3.40.50.410">
    <property type="entry name" value="von Willebrand factor, type A domain"/>
    <property type="match status" value="2"/>
</dbReference>
<organism evidence="3 4">
    <name type="scientific">Lichenibacterium ramalinae</name>
    <dbReference type="NCBI Taxonomy" id="2316527"/>
    <lineage>
        <taxon>Bacteria</taxon>
        <taxon>Pseudomonadati</taxon>
        <taxon>Pseudomonadota</taxon>
        <taxon>Alphaproteobacteria</taxon>
        <taxon>Hyphomicrobiales</taxon>
        <taxon>Lichenihabitantaceae</taxon>
        <taxon>Lichenibacterium</taxon>
    </lineage>
</organism>
<dbReference type="InterPro" id="IPR036465">
    <property type="entry name" value="vWFA_dom_sf"/>
</dbReference>
<dbReference type="EMBL" id="QYBC01000018">
    <property type="protein sequence ID" value="RYB02677.1"/>
    <property type="molecule type" value="Genomic_DNA"/>
</dbReference>
<evidence type="ECO:0000259" key="2">
    <source>
        <dbReference type="Pfam" id="PF13400"/>
    </source>
</evidence>
<feature type="transmembrane region" description="Helical" evidence="1">
    <location>
        <begin position="25"/>
        <end position="52"/>
    </location>
</feature>
<proteinExistence type="predicted"/>
<protein>
    <submittedName>
        <fullName evidence="3">von willebrand factor type a</fullName>
    </submittedName>
</protein>
<evidence type="ECO:0000256" key="1">
    <source>
        <dbReference type="SAM" id="Phobius"/>
    </source>
</evidence>
<reference evidence="3 4" key="1">
    <citation type="submission" date="2018-09" db="EMBL/GenBank/DDBJ databases">
        <authorList>
            <person name="Grouzdev D.S."/>
            <person name="Krutkina M.S."/>
        </authorList>
    </citation>
    <scope>NUCLEOTIDE SEQUENCE [LARGE SCALE GENOMIC DNA]</scope>
    <source>
        <strain evidence="3 4">RmlP001</strain>
    </source>
</reference>
<feature type="domain" description="Putative Flp pilus-assembly TadG-like N-terminal" evidence="2">
    <location>
        <begin position="32"/>
        <end position="73"/>
    </location>
</feature>
<keyword evidence="4" id="KW-1185">Reference proteome</keyword>
<sequence>MPVTRKTLGRRILGRRILGRTARRLAGATGANVAVIFALSTLPLLAFAGAAVDYGVATRLQVKLQAATDATALGLCQTPQSTTTQALQGQAAIVVPGYMGAGSGVIIDPLGVTSSPRKITLVTHINSKTFFPAFTHVSSPQVTASSQCATPLPKTFEIALVLDNTGSMSESSGSQSKLQAVQQAADNFVDYVKGNGAFSPDSRISVVPFAATVAVDPSATATASWVDTAGRSKYHWTNVDKGSATAAGFTSRLAIFAALKKAYTGWDWGGCFESLPYPLNVQDGAPNPGNGQPAWDTLYVPLFAPDEPGGGSSGYAAWNPASNQSSAYTNYSFNSYIDDSNGKDSCPASSNSFASAESQACKYVSAKNARPTTYNNYTGLPNGPNFQCVSKPLQRLTTDATALKTLINSMTAAGSTNIHEGVEWGWRTLSPISVFADGAAYAATTTSKVMVVMTDGANSWPDNPYNNFNQTMYFSNGYLVNADNSTPAAHLPSANQNVTSSTQQRNAIDALTLEACNNAKATGISVYTVGFSVPSDPIDNQGIQLLQNCASNSKQAFVANDSDGLITAFNQIAASIGALRISQ</sequence>
<dbReference type="RefSeq" id="WP_129220974.1">
    <property type="nucleotide sequence ID" value="NZ_QYBC01000018.1"/>
</dbReference>
<keyword evidence="1" id="KW-1133">Transmembrane helix</keyword>
<accession>A0A4Q2R999</accession>
<gene>
    <name evidence="3" type="ORF">D3272_19970</name>
</gene>
<dbReference type="SUPFAM" id="SSF53300">
    <property type="entry name" value="vWA-like"/>
    <property type="match status" value="1"/>
</dbReference>
<keyword evidence="1" id="KW-0812">Transmembrane</keyword>